<dbReference type="EMBL" id="CAMXCT030002681">
    <property type="protein sequence ID" value="CAL4787131.1"/>
    <property type="molecule type" value="Genomic_DNA"/>
</dbReference>
<gene>
    <name evidence="2" type="ORF">C1SCF055_LOCUS25991</name>
</gene>
<feature type="compositionally biased region" description="Low complexity" evidence="1">
    <location>
        <begin position="941"/>
        <end position="963"/>
    </location>
</feature>
<name>A0A9P1CY15_9DINO</name>
<reference evidence="3 4" key="2">
    <citation type="submission" date="2024-05" db="EMBL/GenBank/DDBJ databases">
        <authorList>
            <person name="Chen Y."/>
            <person name="Shah S."/>
            <person name="Dougan E. K."/>
            <person name="Thang M."/>
            <person name="Chan C."/>
        </authorList>
    </citation>
    <scope>NUCLEOTIDE SEQUENCE [LARGE SCALE GENOMIC DNA]</scope>
</reference>
<comment type="caution">
    <text evidence="2">The sequence shown here is derived from an EMBL/GenBank/DDBJ whole genome shotgun (WGS) entry which is preliminary data.</text>
</comment>
<accession>A0A9P1CY15</accession>
<dbReference type="OrthoDB" id="449376at2759"/>
<feature type="compositionally biased region" description="Polar residues" evidence="1">
    <location>
        <begin position="31"/>
        <end position="42"/>
    </location>
</feature>
<keyword evidence="4" id="KW-1185">Reference proteome</keyword>
<evidence type="ECO:0000313" key="4">
    <source>
        <dbReference type="Proteomes" id="UP001152797"/>
    </source>
</evidence>
<feature type="region of interest" description="Disordered" evidence="1">
    <location>
        <begin position="14"/>
        <end position="42"/>
    </location>
</feature>
<evidence type="ECO:0000313" key="3">
    <source>
        <dbReference type="EMBL" id="CAL4787131.1"/>
    </source>
</evidence>
<evidence type="ECO:0000313" key="2">
    <source>
        <dbReference type="EMBL" id="CAI3999819.1"/>
    </source>
</evidence>
<dbReference type="EMBL" id="CAMXCT010002681">
    <property type="protein sequence ID" value="CAI3999819.1"/>
    <property type="molecule type" value="Genomic_DNA"/>
</dbReference>
<feature type="region of interest" description="Disordered" evidence="1">
    <location>
        <begin position="938"/>
        <end position="963"/>
    </location>
</feature>
<dbReference type="EMBL" id="CAMXCT020002681">
    <property type="protein sequence ID" value="CAL1153194.1"/>
    <property type="molecule type" value="Genomic_DNA"/>
</dbReference>
<evidence type="ECO:0000256" key="1">
    <source>
        <dbReference type="SAM" id="MobiDB-lite"/>
    </source>
</evidence>
<dbReference type="AlphaFoldDB" id="A0A9P1CY15"/>
<dbReference type="Proteomes" id="UP001152797">
    <property type="component" value="Unassembled WGS sequence"/>
</dbReference>
<reference evidence="2" key="1">
    <citation type="submission" date="2022-10" db="EMBL/GenBank/DDBJ databases">
        <authorList>
            <person name="Chen Y."/>
            <person name="Dougan E. K."/>
            <person name="Chan C."/>
            <person name="Rhodes N."/>
            <person name="Thang M."/>
        </authorList>
    </citation>
    <scope>NUCLEOTIDE SEQUENCE</scope>
</reference>
<proteinExistence type="predicted"/>
<protein>
    <submittedName>
        <fullName evidence="2">Uncharacterized protein</fullName>
    </submittedName>
</protein>
<sequence>MELGVFLFADPENARLNPPAASRSGAPRKVSSGQTEVQESRSQLVAARERLVELGNEAREQKLQNTVQAKRLEKALKEWNASETERRRSECQVRVLEQETANDGCLPLRHAERILALDCDMWLRYTKEVAWFVASTPTKKRRYVASKLISRLSGHACLLAMSWSRTEFDSPDGTLNLLKKLAGSPLVRKTLLNTAAILQQYLGFKRQPGESMANFLVRETLGYEEFSEALIRLWEEQTSVDPAERNFGLPPISEWDWWDDDYEYGYMGGMEPASGDSELPQDPAACKVLMLLLVRLLAPHLAIELLRPLSIRLQAASLTPEETRDILSTTQNKLDFEAISQALSALWDEQMRKLLCLLPKSAFKKLFKLNKSLSNLQLRARVLYHSEDRNGFGKNPVNSYALYGMELAPTTKTSTGASSSSLASKAHGILDCGATASAAPEVSAQELVKAGLSHDPAVLSSIKSNAMGKPHARPLDPERMMSYDPRDPRASCEICALRLWYQPRKGSPSSHTAVHNAVMVQRALTQLQPMLHGALPTEEIVKAMLDKITAEEKLNIKVQYLLETPNVESTKKVPKSKAAPKNAEKKLVVTRGYMMGQSSPVNRDNDGDLVISVSQQYYVDSLPDLDISADRLRNKDAQMTSHEIAACRGALGALQWLAGQTQPQLCARCNLLLTEVIKFGKMSHAMEIQRMIGEIRRESYELKFFKHKKVKFALCLFWLGEPGSYIAKPLDPMMRKFKQFLKVKIRISAHASFGVKSMVLDLPVHAMPTRWNSQKKWCNKLKESFALTVKGGFDAVLYNESPLLGLSNSRSALQALQLREYLQRAGSKLRWVASDLGDSLAKKRADCQVGLQKFLKKIWLWAVKYDPQFIASKKNKKEGKTAMNQIDDYLKGGKPDLSFYSGATDPHPCQVCLFDMLHKSWHSTAICGSGGEVERLRKDLSSASARPEPTPRAATPEAPLAAPRGERPVVKRVSWPGPKNAVLDKARLLEETLGFGYCGRCIYFYGLNWVKPFIF</sequence>
<organism evidence="2">
    <name type="scientific">Cladocopium goreaui</name>
    <dbReference type="NCBI Taxonomy" id="2562237"/>
    <lineage>
        <taxon>Eukaryota</taxon>
        <taxon>Sar</taxon>
        <taxon>Alveolata</taxon>
        <taxon>Dinophyceae</taxon>
        <taxon>Suessiales</taxon>
        <taxon>Symbiodiniaceae</taxon>
        <taxon>Cladocopium</taxon>
    </lineage>
</organism>